<dbReference type="EMBL" id="PDES01000001">
    <property type="protein sequence ID" value="RRQ89794.1"/>
    <property type="molecule type" value="Genomic_DNA"/>
</dbReference>
<proteinExistence type="predicted"/>
<accession>A0A3R8QN43</accession>
<evidence type="ECO:0000313" key="1">
    <source>
        <dbReference type="EMBL" id="RRQ89794.1"/>
    </source>
</evidence>
<organism evidence="1 2">
    <name type="scientific">Streptomyces griseofuscus</name>
    <dbReference type="NCBI Taxonomy" id="146922"/>
    <lineage>
        <taxon>Bacteria</taxon>
        <taxon>Bacillati</taxon>
        <taxon>Actinomycetota</taxon>
        <taxon>Actinomycetes</taxon>
        <taxon>Kitasatosporales</taxon>
        <taxon>Streptomycetaceae</taxon>
        <taxon>Streptomyces</taxon>
    </lineage>
</organism>
<gene>
    <name evidence="1" type="ORF">CQW44_03680</name>
</gene>
<dbReference type="Proteomes" id="UP000276379">
    <property type="component" value="Unassembled WGS sequence"/>
</dbReference>
<dbReference type="AlphaFoldDB" id="A0A3R8QN43"/>
<name>A0A3R8QN43_9ACTN</name>
<sequence length="99" mass="10562">MLPWETETGNPCFLSTDGGSSTLAKLADEMEAVQLSMGVDVLKEASKVLANPLSPNAEVRYAGVRLAECLRDALRVAESRGMRLHAPDVTEDGNATEDA</sequence>
<keyword evidence="2" id="KW-1185">Reference proteome</keyword>
<evidence type="ECO:0000313" key="2">
    <source>
        <dbReference type="Proteomes" id="UP000276379"/>
    </source>
</evidence>
<comment type="caution">
    <text evidence="1">The sequence shown here is derived from an EMBL/GenBank/DDBJ whole genome shotgun (WGS) entry which is preliminary data.</text>
</comment>
<reference evidence="1 2" key="1">
    <citation type="submission" date="2017-10" db="EMBL/GenBank/DDBJ databases">
        <title>Draft genome of actinobacteria isolated from guarana (Paullinia cupana (Mart.) Ducke.</title>
        <authorList>
            <person name="Siqueira K.A."/>
            <person name="Liotti R.G."/>
            <person name="Mendes T.A."/>
            <person name="Soares M.A."/>
        </authorList>
    </citation>
    <scope>NUCLEOTIDE SEQUENCE [LARGE SCALE GENOMIC DNA]</scope>
    <source>
        <strain evidence="1 2">199</strain>
    </source>
</reference>
<protein>
    <submittedName>
        <fullName evidence="1">Uncharacterized protein</fullName>
    </submittedName>
</protein>